<name>A0ABU7XAL5_9FIRM</name>
<dbReference type="PANTHER" id="PTHR30255">
    <property type="entry name" value="SINGLE-STRANDED-DNA-SPECIFIC EXONUCLEASE RECJ"/>
    <property type="match status" value="1"/>
</dbReference>
<dbReference type="Gene3D" id="3.90.1640.30">
    <property type="match status" value="1"/>
</dbReference>
<dbReference type="Proteomes" id="UP001328425">
    <property type="component" value="Unassembled WGS sequence"/>
</dbReference>
<keyword evidence="5 9" id="KW-0269">Exonuclease</keyword>
<evidence type="ECO:0000259" key="6">
    <source>
        <dbReference type="Pfam" id="PF01368"/>
    </source>
</evidence>
<dbReference type="InterPro" id="IPR041122">
    <property type="entry name" value="RecJ_OB"/>
</dbReference>
<dbReference type="GO" id="GO:0004527">
    <property type="term" value="F:exonuclease activity"/>
    <property type="evidence" value="ECO:0007669"/>
    <property type="project" value="UniProtKB-KW"/>
</dbReference>
<feature type="domain" description="DDH" evidence="6">
    <location>
        <begin position="76"/>
        <end position="215"/>
    </location>
</feature>
<keyword evidence="10" id="KW-1185">Reference proteome</keyword>
<comment type="caution">
    <text evidence="9">The sequence shown here is derived from an EMBL/GenBank/DDBJ whole genome shotgun (WGS) entry which is preliminary data.</text>
</comment>
<dbReference type="Gene3D" id="3.10.310.30">
    <property type="match status" value="1"/>
</dbReference>
<evidence type="ECO:0000313" key="9">
    <source>
        <dbReference type="EMBL" id="MEF3318329.1"/>
    </source>
</evidence>
<proteinExistence type="inferred from homology"/>
<comment type="similarity">
    <text evidence="1">Belongs to the RecJ family.</text>
</comment>
<dbReference type="RefSeq" id="WP_332087422.1">
    <property type="nucleotide sequence ID" value="NZ_JARBCY010000044.1"/>
</dbReference>
<organism evidence="9 10">
    <name type="scientific">Peptoniphilus grossensis</name>
    <dbReference type="NCBI Taxonomy" id="1465756"/>
    <lineage>
        <taxon>Bacteria</taxon>
        <taxon>Bacillati</taxon>
        <taxon>Bacillota</taxon>
        <taxon>Tissierellia</taxon>
        <taxon>Tissierellales</taxon>
        <taxon>Peptoniphilaceae</taxon>
        <taxon>Peptoniphilus</taxon>
    </lineage>
</organism>
<evidence type="ECO:0000313" key="10">
    <source>
        <dbReference type="Proteomes" id="UP001328425"/>
    </source>
</evidence>
<evidence type="ECO:0000259" key="8">
    <source>
        <dbReference type="Pfam" id="PF17768"/>
    </source>
</evidence>
<evidence type="ECO:0000256" key="5">
    <source>
        <dbReference type="ARBA" id="ARBA00022839"/>
    </source>
</evidence>
<dbReference type="SUPFAM" id="SSF64182">
    <property type="entry name" value="DHH phosphoesterases"/>
    <property type="match status" value="1"/>
</dbReference>
<dbReference type="InterPro" id="IPR001667">
    <property type="entry name" value="DDH_dom"/>
</dbReference>
<dbReference type="Pfam" id="PF01368">
    <property type="entry name" value="DHH"/>
    <property type="match status" value="1"/>
</dbReference>
<feature type="domain" description="RecJ OB" evidence="8">
    <location>
        <begin position="461"/>
        <end position="583"/>
    </location>
</feature>
<dbReference type="EMBL" id="JARBCY010000044">
    <property type="protein sequence ID" value="MEF3318329.1"/>
    <property type="molecule type" value="Genomic_DNA"/>
</dbReference>
<evidence type="ECO:0000256" key="3">
    <source>
        <dbReference type="ARBA" id="ARBA00022722"/>
    </source>
</evidence>
<keyword evidence="4" id="KW-0378">Hydrolase</keyword>
<dbReference type="InterPro" id="IPR038763">
    <property type="entry name" value="DHH_sf"/>
</dbReference>
<keyword evidence="3" id="KW-0540">Nuclease</keyword>
<dbReference type="InterPro" id="IPR051673">
    <property type="entry name" value="SSDNA_exonuclease_RecJ"/>
</dbReference>
<evidence type="ECO:0000259" key="7">
    <source>
        <dbReference type="Pfam" id="PF02272"/>
    </source>
</evidence>
<protein>
    <recommendedName>
        <fullName evidence="2">Single-stranded-DNA-specific exonuclease RecJ</fullName>
    </recommendedName>
</protein>
<gene>
    <name evidence="9" type="primary">recJ</name>
    <name evidence="9" type="ORF">PV361_06405</name>
</gene>
<dbReference type="InterPro" id="IPR004610">
    <property type="entry name" value="RecJ"/>
</dbReference>
<dbReference type="Pfam" id="PF02272">
    <property type="entry name" value="DHHA1"/>
    <property type="match status" value="1"/>
</dbReference>
<dbReference type="NCBIfam" id="TIGR00644">
    <property type="entry name" value="recJ"/>
    <property type="match status" value="1"/>
</dbReference>
<evidence type="ECO:0000256" key="2">
    <source>
        <dbReference type="ARBA" id="ARBA00019841"/>
    </source>
</evidence>
<feature type="domain" description="DHHA1" evidence="7">
    <location>
        <begin position="356"/>
        <end position="446"/>
    </location>
</feature>
<accession>A0ABU7XAL5</accession>
<sequence length="595" mass="67489">MERWFIKNKSDPGIEYKKLGINNVIYKILLNREVNSEEEIKSFLKPELSNLNSPILLKDMVKASNLILSHLAKKNKIRIIGDYDVDGVTSTYILYSGLFRIGANVSYDIPHRVEDGYGINNNLIDRAFDAGVNLIITCDNGIAARDAVLYAKSKGIDIIITDHHEVPKIIEDDKEKELIPHASAVIDPKQSSCSYPFEDICGAVVAFKLIEYLYLIKGVDKEEFYESFLPFAAIATVCDVMPLKNENRIIVSQGLKYLRETKHLGLNALIEASDIKKSEIDVYHLGFIIGPTINSSGRLESAKYALELLLEKDYNEALDKAKELRELNYERQKLTQDAFNIIDEKVIRENLLEKHKVLIIYEEGLNESILGIVAGKIKEKYYRPTVVLSDSKDLIKGSGRSIEEYNMFKEFSKSKNYLDAFGGHKMACGLSLPLENLDDFIKDVDEKENLTEEDLIRKIYIDGNLELKYISMNLVKELENLAPFGNGNSAPKFGAKNLKINTLNILGKNKNFLKMNLSQDKVSYTATLFEDSEIFLNNLAKSYGREEVMALLQGRPSNIFIDVIFNLELNKFNGNVSIQLKIKSYRISGEKNVNR</sequence>
<dbReference type="PANTHER" id="PTHR30255:SF2">
    <property type="entry name" value="SINGLE-STRANDED-DNA-SPECIFIC EXONUCLEASE RECJ"/>
    <property type="match status" value="1"/>
</dbReference>
<reference evidence="9 10" key="1">
    <citation type="submission" date="2022-11" db="EMBL/GenBank/DDBJ databases">
        <title>The First Case of Preauricular Fistular Abscess Caused by Peptoniphilus grossensis.</title>
        <authorList>
            <person name="Byun J.-H."/>
        </authorList>
    </citation>
    <scope>NUCLEOTIDE SEQUENCE [LARGE SCALE GENOMIC DNA]</scope>
    <source>
        <strain evidence="9 10">GYB008</strain>
    </source>
</reference>
<evidence type="ECO:0000256" key="1">
    <source>
        <dbReference type="ARBA" id="ARBA00005915"/>
    </source>
</evidence>
<dbReference type="Pfam" id="PF17768">
    <property type="entry name" value="RecJ_OB"/>
    <property type="match status" value="1"/>
</dbReference>
<evidence type="ECO:0000256" key="4">
    <source>
        <dbReference type="ARBA" id="ARBA00022801"/>
    </source>
</evidence>
<dbReference type="InterPro" id="IPR003156">
    <property type="entry name" value="DHHA1_dom"/>
</dbReference>